<evidence type="ECO:0000256" key="2">
    <source>
        <dbReference type="ARBA" id="ARBA00022840"/>
    </source>
</evidence>
<dbReference type="GO" id="GO:0017111">
    <property type="term" value="F:ribonucleoside triphosphate phosphatase activity"/>
    <property type="evidence" value="ECO:0007669"/>
    <property type="project" value="UniProtKB-EC"/>
</dbReference>
<gene>
    <name evidence="5" type="ORF">BpHYR1_034762</name>
</gene>
<keyword evidence="6" id="KW-1185">Reference proteome</keyword>
<dbReference type="PANTHER" id="PTHR47117">
    <property type="entry name" value="STAR-RELATED LIPID TRANSFER PROTEIN 9"/>
    <property type="match status" value="1"/>
</dbReference>
<feature type="domain" description="Kinesin motor" evidence="4">
    <location>
        <begin position="7"/>
        <end position="258"/>
    </location>
</feature>
<evidence type="ECO:0000256" key="1">
    <source>
        <dbReference type="ARBA" id="ARBA00022741"/>
    </source>
</evidence>
<sequence>MPAFSSNIEVSVRVRPFSSKELASNSRMITELVEDTRINLFNPKLEGSQSSHDHRDRFKQFTFDHCYLSVSRQQPGYASQQIIFNDIGLDVLKSFIEGYNTCILCYGQTGTGKTFTMMGNQNSEEMGLTPKICETLFKRIEDSNNSESSTLCFKTLISYMEIYNEKLRDLFDFDAQKSHLNSSQNSGKNLKIREHPNKGIYVQNLKQFSVSDLSTTMRYLNKGNQCRLVMPGHVILTFLFSKKFFKCYFDNANEALEE</sequence>
<evidence type="ECO:0000313" key="5">
    <source>
        <dbReference type="EMBL" id="RNA29774.1"/>
    </source>
</evidence>
<dbReference type="EMBL" id="REGN01002164">
    <property type="protein sequence ID" value="RNA29774.1"/>
    <property type="molecule type" value="Genomic_DNA"/>
</dbReference>
<dbReference type="PANTHER" id="PTHR47117:SF6">
    <property type="entry name" value="KINESIN-LIKE PROTEIN KIF16B"/>
    <property type="match status" value="1"/>
</dbReference>
<dbReference type="Gene3D" id="3.40.850.10">
    <property type="entry name" value="Kinesin motor domain"/>
    <property type="match status" value="1"/>
</dbReference>
<dbReference type="STRING" id="10195.A0A3M7S1U5"/>
<evidence type="ECO:0000256" key="3">
    <source>
        <dbReference type="PROSITE-ProRule" id="PRU00283"/>
    </source>
</evidence>
<keyword evidence="5" id="KW-0378">Hydrolase</keyword>
<evidence type="ECO:0000313" key="6">
    <source>
        <dbReference type="Proteomes" id="UP000276133"/>
    </source>
</evidence>
<keyword evidence="1 3" id="KW-0547">Nucleotide-binding</keyword>
<dbReference type="InterPro" id="IPR001752">
    <property type="entry name" value="Kinesin_motor_dom"/>
</dbReference>
<dbReference type="OrthoDB" id="3176171at2759"/>
<comment type="caution">
    <text evidence="5">The sequence shown here is derived from an EMBL/GenBank/DDBJ whole genome shotgun (WGS) entry which is preliminary data.</text>
</comment>
<dbReference type="GO" id="GO:0008017">
    <property type="term" value="F:microtubule binding"/>
    <property type="evidence" value="ECO:0007669"/>
    <property type="project" value="InterPro"/>
</dbReference>
<dbReference type="EC" id="3.6.1.15" evidence="5"/>
<dbReference type="GO" id="GO:0007018">
    <property type="term" value="P:microtubule-based movement"/>
    <property type="evidence" value="ECO:0007669"/>
    <property type="project" value="InterPro"/>
</dbReference>
<dbReference type="InterPro" id="IPR036961">
    <property type="entry name" value="Kinesin_motor_dom_sf"/>
</dbReference>
<organism evidence="5 6">
    <name type="scientific">Brachionus plicatilis</name>
    <name type="common">Marine rotifer</name>
    <name type="synonym">Brachionus muelleri</name>
    <dbReference type="NCBI Taxonomy" id="10195"/>
    <lineage>
        <taxon>Eukaryota</taxon>
        <taxon>Metazoa</taxon>
        <taxon>Spiralia</taxon>
        <taxon>Gnathifera</taxon>
        <taxon>Rotifera</taxon>
        <taxon>Eurotatoria</taxon>
        <taxon>Monogononta</taxon>
        <taxon>Pseudotrocha</taxon>
        <taxon>Ploima</taxon>
        <taxon>Brachionidae</taxon>
        <taxon>Brachionus</taxon>
    </lineage>
</organism>
<evidence type="ECO:0000259" key="4">
    <source>
        <dbReference type="PROSITE" id="PS50067"/>
    </source>
</evidence>
<protein>
    <submittedName>
        <fullName evidence="5">Kinesin KIF16B</fullName>
        <ecNumber evidence="5">3.6.1.15</ecNumber>
    </submittedName>
</protein>
<dbReference type="Proteomes" id="UP000276133">
    <property type="component" value="Unassembled WGS sequence"/>
</dbReference>
<proteinExistence type="inferred from homology"/>
<accession>A0A3M7S1U5</accession>
<dbReference type="InterPro" id="IPR027417">
    <property type="entry name" value="P-loop_NTPase"/>
</dbReference>
<dbReference type="Pfam" id="PF00225">
    <property type="entry name" value="Kinesin"/>
    <property type="match status" value="1"/>
</dbReference>
<keyword evidence="3" id="KW-0505">Motor protein</keyword>
<feature type="binding site" evidence="3">
    <location>
        <begin position="107"/>
        <end position="114"/>
    </location>
    <ligand>
        <name>ATP</name>
        <dbReference type="ChEBI" id="CHEBI:30616"/>
    </ligand>
</feature>
<dbReference type="PROSITE" id="PS50067">
    <property type="entry name" value="KINESIN_MOTOR_2"/>
    <property type="match status" value="1"/>
</dbReference>
<keyword evidence="2 3" id="KW-0067">ATP-binding</keyword>
<dbReference type="AlphaFoldDB" id="A0A3M7S1U5"/>
<dbReference type="SUPFAM" id="SSF52540">
    <property type="entry name" value="P-loop containing nucleoside triphosphate hydrolases"/>
    <property type="match status" value="1"/>
</dbReference>
<comment type="similarity">
    <text evidence="3">Belongs to the TRAFAC class myosin-kinesin ATPase superfamily. Kinesin family.</text>
</comment>
<name>A0A3M7S1U5_BRAPC</name>
<dbReference type="GO" id="GO:0003777">
    <property type="term" value="F:microtubule motor activity"/>
    <property type="evidence" value="ECO:0007669"/>
    <property type="project" value="InterPro"/>
</dbReference>
<dbReference type="GO" id="GO:0005524">
    <property type="term" value="F:ATP binding"/>
    <property type="evidence" value="ECO:0007669"/>
    <property type="project" value="UniProtKB-UniRule"/>
</dbReference>
<reference evidence="5 6" key="1">
    <citation type="journal article" date="2018" name="Sci. Rep.">
        <title>Genomic signatures of local adaptation to the degree of environmental predictability in rotifers.</title>
        <authorList>
            <person name="Franch-Gras L."/>
            <person name="Hahn C."/>
            <person name="Garcia-Roger E.M."/>
            <person name="Carmona M.J."/>
            <person name="Serra M."/>
            <person name="Gomez A."/>
        </authorList>
    </citation>
    <scope>NUCLEOTIDE SEQUENCE [LARGE SCALE GENOMIC DNA]</scope>
    <source>
        <strain evidence="5">HYR1</strain>
    </source>
</reference>
<dbReference type="SMART" id="SM00129">
    <property type="entry name" value="KISc"/>
    <property type="match status" value="1"/>
</dbReference>